<accession>A0AAN1PHF9</accession>
<keyword evidence="2" id="KW-0012">Acyltransferase</keyword>
<proteinExistence type="predicted"/>
<reference evidence="4 5" key="1">
    <citation type="submission" date="2017-09" db="EMBL/GenBank/DDBJ databases">
        <authorList>
            <person name="Kim K.H."/>
            <person name="Chun B.H."/>
            <person name="Han G.S."/>
            <person name="Hyun S.G."/>
            <person name="Jeon C.O."/>
        </authorList>
    </citation>
    <scope>NUCLEOTIDE SEQUENCE [LARGE SCALE GENOMIC DNA]</scope>
    <source>
        <strain evidence="4 5">SH</strain>
    </source>
</reference>
<dbReference type="InterPro" id="IPR016181">
    <property type="entry name" value="Acyl_CoA_acyltransferase"/>
</dbReference>
<dbReference type="SUPFAM" id="SSF55729">
    <property type="entry name" value="Acyl-CoA N-acyltransferases (Nat)"/>
    <property type="match status" value="1"/>
</dbReference>
<reference evidence="4 5" key="2">
    <citation type="submission" date="2018-08" db="EMBL/GenBank/DDBJ databases">
        <title>Acetobacter oryzifermentans sp. nov., isolated from Korea traditional vinegar and reclassification of Acetobacter pasteurianus subsp. ascendens (Henneberg 1898) as Acetobacter ascendens comb. nov.</title>
        <authorList>
            <person name="Cho G.Y."/>
            <person name="Lee S.H."/>
        </authorList>
    </citation>
    <scope>NUCLEOTIDE SEQUENCE [LARGE SCALE GENOMIC DNA]</scope>
    <source>
        <strain evidence="4 5">SH</strain>
    </source>
</reference>
<protein>
    <submittedName>
        <fullName evidence="4">N-acetyltransferase</fullName>
    </submittedName>
</protein>
<evidence type="ECO:0000259" key="3">
    <source>
        <dbReference type="PROSITE" id="PS51186"/>
    </source>
</evidence>
<evidence type="ECO:0000313" key="5">
    <source>
        <dbReference type="Proteomes" id="UP000256572"/>
    </source>
</evidence>
<feature type="domain" description="N-acetyltransferase" evidence="3">
    <location>
        <begin position="13"/>
        <end position="156"/>
    </location>
</feature>
<gene>
    <name evidence="4" type="ORF">CJF59_07235</name>
</gene>
<evidence type="ECO:0000256" key="1">
    <source>
        <dbReference type="ARBA" id="ARBA00022679"/>
    </source>
</evidence>
<keyword evidence="1" id="KW-0808">Transferase</keyword>
<dbReference type="PANTHER" id="PTHR43800:SF1">
    <property type="entry name" value="PEPTIDYL-LYSINE N-ACETYLTRANSFERASE YJAB"/>
    <property type="match status" value="1"/>
</dbReference>
<sequence>MTFSIRTACIKDAPVLPLIEKSAAQIFRQIPSLSWIADHAVLPVDTHFAAITTGTSWVAIDKQGHPIAFLCAQIYAQELHILEISVCKKEQGRGIGTALLYTACSWAKTYGLRAVTLTTFRDLPWNAPFYARLGFKILPEGLISPRLAAILQDEVKSGFSKQTRCAMQLNLSHFKPA</sequence>
<evidence type="ECO:0000256" key="2">
    <source>
        <dbReference type="ARBA" id="ARBA00023315"/>
    </source>
</evidence>
<name>A0AAN1PHF9_9PROT</name>
<dbReference type="Proteomes" id="UP000256572">
    <property type="component" value="Chromosome"/>
</dbReference>
<dbReference type="Pfam" id="PF00583">
    <property type="entry name" value="Acetyltransf_1"/>
    <property type="match status" value="1"/>
</dbReference>
<evidence type="ECO:0000313" key="4">
    <source>
        <dbReference type="EMBL" id="AXN00341.1"/>
    </source>
</evidence>
<dbReference type="InterPro" id="IPR000182">
    <property type="entry name" value="GNAT_dom"/>
</dbReference>
<dbReference type="CDD" id="cd04301">
    <property type="entry name" value="NAT_SF"/>
    <property type="match status" value="1"/>
</dbReference>
<dbReference type="Gene3D" id="3.40.630.30">
    <property type="match status" value="1"/>
</dbReference>
<dbReference type="GO" id="GO:0016747">
    <property type="term" value="F:acyltransferase activity, transferring groups other than amino-acyl groups"/>
    <property type="evidence" value="ECO:0007669"/>
    <property type="project" value="InterPro"/>
</dbReference>
<organism evidence="4 5">
    <name type="scientific">Acetobacter pomorum</name>
    <dbReference type="NCBI Taxonomy" id="65959"/>
    <lineage>
        <taxon>Bacteria</taxon>
        <taxon>Pseudomonadati</taxon>
        <taxon>Pseudomonadota</taxon>
        <taxon>Alphaproteobacteria</taxon>
        <taxon>Acetobacterales</taxon>
        <taxon>Acetobacteraceae</taxon>
        <taxon>Acetobacter</taxon>
    </lineage>
</organism>
<dbReference type="AlphaFoldDB" id="A0AAN1PHF9"/>
<dbReference type="PROSITE" id="PS51186">
    <property type="entry name" value="GNAT"/>
    <property type="match status" value="1"/>
</dbReference>
<dbReference type="PANTHER" id="PTHR43800">
    <property type="entry name" value="PEPTIDYL-LYSINE N-ACETYLTRANSFERASE YJAB"/>
    <property type="match status" value="1"/>
</dbReference>
<dbReference type="RefSeq" id="WP_089179010.1">
    <property type="nucleotide sequence ID" value="NZ_CP023189.1"/>
</dbReference>
<dbReference type="EMBL" id="CP023189">
    <property type="protein sequence ID" value="AXN00341.1"/>
    <property type="molecule type" value="Genomic_DNA"/>
</dbReference>